<dbReference type="PANTHER" id="PTHR43072:SF60">
    <property type="entry name" value="L-2,4-DIAMINOBUTYRIC ACID ACETYLTRANSFERASE"/>
    <property type="match status" value="1"/>
</dbReference>
<dbReference type="InterPro" id="IPR000182">
    <property type="entry name" value="GNAT_dom"/>
</dbReference>
<dbReference type="InterPro" id="IPR016181">
    <property type="entry name" value="Acyl_CoA_acyltransferase"/>
</dbReference>
<evidence type="ECO:0000259" key="1">
    <source>
        <dbReference type="PROSITE" id="PS51186"/>
    </source>
</evidence>
<dbReference type="Pfam" id="PF00583">
    <property type="entry name" value="Acetyltransf_1"/>
    <property type="match status" value="1"/>
</dbReference>
<dbReference type="SUPFAM" id="SSF55729">
    <property type="entry name" value="Acyl-CoA N-acyltransferases (Nat)"/>
    <property type="match status" value="1"/>
</dbReference>
<protein>
    <recommendedName>
        <fullName evidence="1">N-acetyltransferase domain-containing protein</fullName>
    </recommendedName>
</protein>
<dbReference type="GO" id="GO:0016747">
    <property type="term" value="F:acyltransferase activity, transferring groups other than amino-acyl groups"/>
    <property type="evidence" value="ECO:0007669"/>
    <property type="project" value="InterPro"/>
</dbReference>
<organism evidence="2 3">
    <name type="scientific">Tetradesmus obliquus</name>
    <name type="common">Green alga</name>
    <name type="synonym">Acutodesmus obliquus</name>
    <dbReference type="NCBI Taxonomy" id="3088"/>
    <lineage>
        <taxon>Eukaryota</taxon>
        <taxon>Viridiplantae</taxon>
        <taxon>Chlorophyta</taxon>
        <taxon>core chlorophytes</taxon>
        <taxon>Chlorophyceae</taxon>
        <taxon>CS clade</taxon>
        <taxon>Sphaeropleales</taxon>
        <taxon>Scenedesmaceae</taxon>
        <taxon>Tetradesmus</taxon>
    </lineage>
</organism>
<dbReference type="CDD" id="cd04301">
    <property type="entry name" value="NAT_SF"/>
    <property type="match status" value="1"/>
</dbReference>
<dbReference type="Proteomes" id="UP000256970">
    <property type="component" value="Unassembled WGS sequence"/>
</dbReference>
<dbReference type="Gene3D" id="3.40.630.30">
    <property type="match status" value="1"/>
</dbReference>
<evidence type="ECO:0000313" key="3">
    <source>
        <dbReference type="Proteomes" id="UP000256970"/>
    </source>
</evidence>
<feature type="domain" description="N-acetyltransferase" evidence="1">
    <location>
        <begin position="15"/>
        <end position="165"/>
    </location>
</feature>
<dbReference type="PROSITE" id="PS51186">
    <property type="entry name" value="GNAT"/>
    <property type="match status" value="1"/>
</dbReference>
<gene>
    <name evidence="2" type="ORF">BQ4739_LOCUS10666</name>
</gene>
<dbReference type="PANTHER" id="PTHR43072">
    <property type="entry name" value="N-ACETYLTRANSFERASE"/>
    <property type="match status" value="1"/>
</dbReference>
<accession>A0A383W008</accession>
<dbReference type="AlphaFoldDB" id="A0A383W008"/>
<keyword evidence="3" id="KW-1185">Reference proteome</keyword>
<evidence type="ECO:0000313" key="2">
    <source>
        <dbReference type="EMBL" id="SZX70453.1"/>
    </source>
</evidence>
<sequence length="426" mass="46131">MAQPVQTATVRTKGVQIRTYLHQDQPAVVDICKKVYNGSDYMPRMIQHFAERDGTTVLVSQPEPGCAADPADAIHGLVCGHRRGSAWFLFGLRVAEHARGKGVARALMEHICSCSSEHGEVAAVTSATIPQNPAAVRLFEQLGFCHTHTVDMWPSYASLASYEQAVGFVPGAPQQPVFHTSLIDHVQGAKELLMQASSSLSVQAEHWVQASSMQQLQQAVGSIRQQQMELAPELQLVPADLPQDWLPWVYECWPLDSPYVQERLQDGEIWLLPHPSTPVHHSASSSSMCSSATSFTSSSSSSSQQLLQAAGLATDSGGNLQQHYAAVVLATWSPEFRRRCVGILAAGDAFVAPALHFVGSREPHFVSFVDRGSRHSSGKPDPTVALPEVFSLTEGDSNCFIVYARNEAADAAGDTGEETMLEACLN</sequence>
<proteinExistence type="predicted"/>
<name>A0A383W008_TETOB</name>
<reference evidence="2 3" key="1">
    <citation type="submission" date="2016-10" db="EMBL/GenBank/DDBJ databases">
        <authorList>
            <person name="Cai Z."/>
        </authorList>
    </citation>
    <scope>NUCLEOTIDE SEQUENCE [LARGE SCALE GENOMIC DNA]</scope>
</reference>
<dbReference type="EMBL" id="FNXT01000989">
    <property type="protein sequence ID" value="SZX70453.1"/>
    <property type="molecule type" value="Genomic_DNA"/>
</dbReference>